<keyword evidence="4 11" id="KW-0677">Repeat</keyword>
<gene>
    <name evidence="13 15" type="primary">clpB</name>
    <name evidence="15" type="ORF">HF853_04120</name>
</gene>
<evidence type="ECO:0000256" key="5">
    <source>
        <dbReference type="ARBA" id="ARBA00022741"/>
    </source>
</evidence>
<keyword evidence="7 13" id="KW-0346">Stress response</keyword>
<dbReference type="FunFam" id="1.10.8.60:FF:000017">
    <property type="entry name" value="ATP-dependent chaperone ClpB"/>
    <property type="match status" value="1"/>
</dbReference>
<comment type="caution">
    <text evidence="15">The sequence shown here is derived from an EMBL/GenBank/DDBJ whole genome shotgun (WGS) entry which is preliminary data.</text>
</comment>
<dbReference type="PROSITE" id="PS00870">
    <property type="entry name" value="CLPAB_1"/>
    <property type="match status" value="1"/>
</dbReference>
<dbReference type="Gene3D" id="1.10.1780.10">
    <property type="entry name" value="Clp, N-terminal domain"/>
    <property type="match status" value="1"/>
</dbReference>
<evidence type="ECO:0000256" key="10">
    <source>
        <dbReference type="ARBA" id="ARBA00026057"/>
    </source>
</evidence>
<comment type="function">
    <text evidence="13">Part of a stress-induced multi-chaperone system, it is involved in the recovery of the cell from heat-induced damage, in cooperation with DnaK, DnaJ and GrpE.</text>
</comment>
<feature type="coiled-coil region" evidence="13">
    <location>
        <begin position="414"/>
        <end position="528"/>
    </location>
</feature>
<comment type="similarity">
    <text evidence="2 12">Belongs to the ClpA/ClpB family.</text>
</comment>
<dbReference type="CDD" id="cd00009">
    <property type="entry name" value="AAA"/>
    <property type="match status" value="1"/>
</dbReference>
<organism evidence="15 16">
    <name type="scientific">Corynebacterium stationis</name>
    <dbReference type="NCBI Taxonomy" id="1705"/>
    <lineage>
        <taxon>Bacteria</taxon>
        <taxon>Bacillati</taxon>
        <taxon>Actinomycetota</taxon>
        <taxon>Actinomycetes</taxon>
        <taxon>Mycobacteriales</taxon>
        <taxon>Corynebacteriaceae</taxon>
        <taxon>Corynebacterium</taxon>
    </lineage>
</organism>
<dbReference type="SMART" id="SM00382">
    <property type="entry name" value="AAA"/>
    <property type="match status" value="2"/>
</dbReference>
<keyword evidence="9 12" id="KW-0143">Chaperone</keyword>
<dbReference type="InterPro" id="IPR041546">
    <property type="entry name" value="ClpA/ClpB_AAA_lid"/>
</dbReference>
<dbReference type="PROSITE" id="PS00871">
    <property type="entry name" value="CLPAB_2"/>
    <property type="match status" value="1"/>
</dbReference>
<dbReference type="Gene3D" id="1.10.8.60">
    <property type="match status" value="1"/>
</dbReference>
<proteinExistence type="inferred from homology"/>
<dbReference type="PANTHER" id="PTHR11638:SF18">
    <property type="entry name" value="HEAT SHOCK PROTEIN 104"/>
    <property type="match status" value="1"/>
</dbReference>
<dbReference type="PROSITE" id="PS51903">
    <property type="entry name" value="CLP_R"/>
    <property type="match status" value="1"/>
</dbReference>
<dbReference type="InterPro" id="IPR018368">
    <property type="entry name" value="ClpA/B_CS1"/>
</dbReference>
<dbReference type="FunFam" id="3.40.50.300:FF:000010">
    <property type="entry name" value="Chaperone clpB 1, putative"/>
    <property type="match status" value="1"/>
</dbReference>
<dbReference type="PRINTS" id="PR00300">
    <property type="entry name" value="CLPPROTEASEA"/>
</dbReference>
<dbReference type="Proteomes" id="UP000544551">
    <property type="component" value="Unassembled WGS sequence"/>
</dbReference>
<dbReference type="Pfam" id="PF00004">
    <property type="entry name" value="AAA"/>
    <property type="match status" value="1"/>
</dbReference>
<dbReference type="GO" id="GO:0005524">
    <property type="term" value="F:ATP binding"/>
    <property type="evidence" value="ECO:0007669"/>
    <property type="project" value="UniProtKB-UniRule"/>
</dbReference>
<evidence type="ECO:0000256" key="3">
    <source>
        <dbReference type="ARBA" id="ARBA00017574"/>
    </source>
</evidence>
<dbReference type="EMBL" id="JABAFZ010000003">
    <property type="protein sequence ID" value="NME88873.1"/>
    <property type="molecule type" value="Genomic_DNA"/>
</dbReference>
<dbReference type="InterPro" id="IPR019489">
    <property type="entry name" value="Clp_ATPase_C"/>
</dbReference>
<feature type="domain" description="Clp R" evidence="14">
    <location>
        <begin position="1"/>
        <end position="147"/>
    </location>
</feature>
<dbReference type="GO" id="GO:0034605">
    <property type="term" value="P:cellular response to heat"/>
    <property type="evidence" value="ECO:0007669"/>
    <property type="project" value="TreeGrafter"/>
</dbReference>
<dbReference type="Pfam" id="PF10431">
    <property type="entry name" value="ClpB_D2-small"/>
    <property type="match status" value="1"/>
</dbReference>
<dbReference type="SUPFAM" id="SSF52540">
    <property type="entry name" value="P-loop containing nucleoside triphosphate hydrolases"/>
    <property type="match status" value="2"/>
</dbReference>
<accession>A0AB36CJ82</accession>
<dbReference type="InterPro" id="IPR003593">
    <property type="entry name" value="AAA+_ATPase"/>
</dbReference>
<dbReference type="Gene3D" id="3.40.50.300">
    <property type="entry name" value="P-loop containing nucleotide triphosphate hydrolases"/>
    <property type="match status" value="3"/>
</dbReference>
<comment type="subunit">
    <text evidence="10">Homohexamer. The oligomerization is ATP-dependent.</text>
</comment>
<dbReference type="InterPro" id="IPR028299">
    <property type="entry name" value="ClpA/B_CS2"/>
</dbReference>
<evidence type="ECO:0000256" key="1">
    <source>
        <dbReference type="ARBA" id="ARBA00004496"/>
    </source>
</evidence>
<dbReference type="InterPro" id="IPR036628">
    <property type="entry name" value="Clp_N_dom_sf"/>
</dbReference>
<comment type="subcellular location">
    <subcellularLocation>
        <location evidence="1 13">Cytoplasm</location>
    </subcellularLocation>
</comment>
<dbReference type="AlphaFoldDB" id="A0AB36CJ82"/>
<dbReference type="GO" id="GO:0016887">
    <property type="term" value="F:ATP hydrolysis activity"/>
    <property type="evidence" value="ECO:0007669"/>
    <property type="project" value="InterPro"/>
</dbReference>
<dbReference type="RefSeq" id="WP_168969253.1">
    <property type="nucleotide sequence ID" value="NZ_JABAFZ010000003.1"/>
</dbReference>
<keyword evidence="13" id="KW-0963">Cytoplasm</keyword>
<dbReference type="GO" id="GO:0042026">
    <property type="term" value="P:protein refolding"/>
    <property type="evidence" value="ECO:0007669"/>
    <property type="project" value="UniProtKB-UniRule"/>
</dbReference>
<evidence type="ECO:0000256" key="6">
    <source>
        <dbReference type="ARBA" id="ARBA00022840"/>
    </source>
</evidence>
<evidence type="ECO:0000256" key="8">
    <source>
        <dbReference type="ARBA" id="ARBA00023054"/>
    </source>
</evidence>
<dbReference type="InterPro" id="IPR003959">
    <property type="entry name" value="ATPase_AAA_core"/>
</dbReference>
<dbReference type="InterPro" id="IPR001270">
    <property type="entry name" value="ClpA/B"/>
</dbReference>
<evidence type="ECO:0000259" key="14">
    <source>
        <dbReference type="PROSITE" id="PS51903"/>
    </source>
</evidence>
<comment type="subunit">
    <text evidence="13">Homohexamer; The oligomerization is ATP-dependent.</text>
</comment>
<dbReference type="NCBIfam" id="TIGR03346">
    <property type="entry name" value="chaperone_ClpB"/>
    <property type="match status" value="1"/>
</dbReference>
<dbReference type="SUPFAM" id="SSF81923">
    <property type="entry name" value="Double Clp-N motif"/>
    <property type="match status" value="1"/>
</dbReference>
<evidence type="ECO:0000256" key="11">
    <source>
        <dbReference type="PROSITE-ProRule" id="PRU01251"/>
    </source>
</evidence>
<dbReference type="Pfam" id="PF17871">
    <property type="entry name" value="AAA_lid_9"/>
    <property type="match status" value="1"/>
</dbReference>
<keyword evidence="6 12" id="KW-0067">ATP-binding</keyword>
<keyword evidence="5 12" id="KW-0547">Nucleotide-binding</keyword>
<evidence type="ECO:0000256" key="7">
    <source>
        <dbReference type="ARBA" id="ARBA00023016"/>
    </source>
</evidence>
<dbReference type="InterPro" id="IPR027417">
    <property type="entry name" value="P-loop_NTPase"/>
</dbReference>
<evidence type="ECO:0000313" key="15">
    <source>
        <dbReference type="EMBL" id="NME88873.1"/>
    </source>
</evidence>
<dbReference type="GO" id="GO:0005737">
    <property type="term" value="C:cytoplasm"/>
    <property type="evidence" value="ECO:0007669"/>
    <property type="project" value="UniProtKB-SubCell"/>
</dbReference>
<name>A0AB36CJ82_9CORY</name>
<protein>
    <recommendedName>
        <fullName evidence="3 13">Chaperone protein ClpB</fullName>
    </recommendedName>
</protein>
<dbReference type="FunFam" id="3.40.50.300:FF:000025">
    <property type="entry name" value="ATP-dependent Clp protease subunit"/>
    <property type="match status" value="1"/>
</dbReference>
<dbReference type="InterPro" id="IPR050130">
    <property type="entry name" value="ClpA_ClpB"/>
</dbReference>
<dbReference type="InterPro" id="IPR017730">
    <property type="entry name" value="Chaperonin_ClpB"/>
</dbReference>
<sequence>MNSFNPTTKTQEALQQALAKASANGNPDIRPAHLLAAILDQKDGIAVPVLKATGVDPDTVLAEARALVDSYPKAEGQNMANPNFNRDGLNVLTNAQELAGELGDEYVSTEVLLAAIAASKSDAAELLVSRGATAEAIKGAFPSVRGAAKVTSENPEDQFQALEKYSTDLTARAREGKIDPVIGRDQEIRRVVQVLSRRTKNNPVLIGEPGVGKTSIVEGLARRIVAGDVPESLKGKTLLSLDLGSMIAGAKYRGEFEERLKAVLDEIKASEGQIITFIDELHTLVGAGATGEGSMDAGNMIKPMLARGELRLVGATTLDEYRKYIEKDAALERRFQQVYAAEPSVEDTIGILRGLKERYEVHHGVRIMDSALVAAAELSNRYITNRFLPDKAIDLVDEAGSRLRMEIDSSPQEIDELERIVRRMEIEELALKKESDAASQDRLSKLQQELADEREKLGELQARWNNEKKSIDDVQQAKEELENLRREAEIAERDGDYELASELRYGRIPKLETQVEEAEERANQQHNTMLVEEVSPDVIAEVVSAWTGIPAGKMLEGETEKLLHMEKVLGRRVVGQSEAVTAVSDAVRRSRAGIADPNRPTGSFLFLGPTGVGKTELAKALSEFLFDDESAMVRIDMSEYGEKHSVARLIGAPPGYVGHEAGGQLTEAVRRRPYTLVLFDEVEKAHSDVFDILLQVLDDGRLTDGQGRTVDFRNTVIILTSNLGAGGDREQVMAAVKKTFKPEFINRLDDVVVFEPLSTELLEGIVDIQLQSLASRLEQRRLELDVDLSAKHWLAERGYDPDYGARPLRRLIQQSIGDQLARELLAGQVRDGDTVHVTTAEDGESLTLSTN</sequence>
<dbReference type="SMART" id="SM01086">
    <property type="entry name" value="ClpB_D2-small"/>
    <property type="match status" value="1"/>
</dbReference>
<evidence type="ECO:0000256" key="4">
    <source>
        <dbReference type="ARBA" id="ARBA00022737"/>
    </source>
</evidence>
<dbReference type="CDD" id="cd19499">
    <property type="entry name" value="RecA-like_ClpB_Hsp104-like"/>
    <property type="match status" value="1"/>
</dbReference>
<reference evidence="15 16" key="1">
    <citation type="submission" date="2020-04" db="EMBL/GenBank/DDBJ databases">
        <authorList>
            <person name="Hitch T.C.A."/>
            <person name="Wylensek D."/>
            <person name="Clavel T."/>
        </authorList>
    </citation>
    <scope>NUCLEOTIDE SEQUENCE [LARGE SCALE GENOMIC DNA]</scope>
    <source>
        <strain evidence="15 16">BL-383-APC-3D</strain>
    </source>
</reference>
<dbReference type="Pfam" id="PF07724">
    <property type="entry name" value="AAA_2"/>
    <property type="match status" value="1"/>
</dbReference>
<evidence type="ECO:0000313" key="16">
    <source>
        <dbReference type="Proteomes" id="UP000544551"/>
    </source>
</evidence>
<dbReference type="PANTHER" id="PTHR11638">
    <property type="entry name" value="ATP-DEPENDENT CLP PROTEASE"/>
    <property type="match status" value="1"/>
</dbReference>
<evidence type="ECO:0000256" key="12">
    <source>
        <dbReference type="RuleBase" id="RU004432"/>
    </source>
</evidence>
<dbReference type="InterPro" id="IPR004176">
    <property type="entry name" value="Clp_R_N"/>
</dbReference>
<dbReference type="FunFam" id="3.40.50.300:FF:000120">
    <property type="entry name" value="ATP-dependent chaperone ClpB"/>
    <property type="match status" value="1"/>
</dbReference>
<evidence type="ECO:0000256" key="2">
    <source>
        <dbReference type="ARBA" id="ARBA00008675"/>
    </source>
</evidence>
<evidence type="ECO:0000256" key="13">
    <source>
        <dbReference type="RuleBase" id="RU362034"/>
    </source>
</evidence>
<keyword evidence="8 13" id="KW-0175">Coiled coil</keyword>
<dbReference type="Pfam" id="PF02861">
    <property type="entry name" value="Clp_N"/>
    <property type="match status" value="1"/>
</dbReference>
<evidence type="ECO:0000256" key="9">
    <source>
        <dbReference type="ARBA" id="ARBA00023186"/>
    </source>
</evidence>